<evidence type="ECO:0000256" key="3">
    <source>
        <dbReference type="ARBA" id="ARBA00023125"/>
    </source>
</evidence>
<feature type="compositionally biased region" description="Pro residues" evidence="7">
    <location>
        <begin position="36"/>
        <end position="69"/>
    </location>
</feature>
<evidence type="ECO:0000256" key="4">
    <source>
        <dbReference type="ARBA" id="ARBA00023163"/>
    </source>
</evidence>
<feature type="compositionally biased region" description="Polar residues" evidence="7">
    <location>
        <begin position="557"/>
        <end position="571"/>
    </location>
</feature>
<dbReference type="InterPro" id="IPR018186">
    <property type="entry name" value="TF_T-box_CS"/>
</dbReference>
<feature type="compositionally biased region" description="Pro residues" evidence="7">
    <location>
        <begin position="670"/>
        <end position="681"/>
    </location>
</feature>
<keyword evidence="3 6" id="KW-0238">DNA-binding</keyword>
<dbReference type="GO" id="GO:0000978">
    <property type="term" value="F:RNA polymerase II cis-regulatory region sequence-specific DNA binding"/>
    <property type="evidence" value="ECO:0007669"/>
    <property type="project" value="InterPro"/>
</dbReference>
<feature type="compositionally biased region" description="Low complexity" evidence="7">
    <location>
        <begin position="22"/>
        <end position="35"/>
    </location>
</feature>
<dbReference type="PROSITE" id="PS01264">
    <property type="entry name" value="TBOX_2"/>
    <property type="match status" value="1"/>
</dbReference>
<name>A0A7R8W7M3_9CRUS</name>
<dbReference type="PROSITE" id="PS01283">
    <property type="entry name" value="TBOX_1"/>
    <property type="match status" value="1"/>
</dbReference>
<gene>
    <name evidence="8" type="ORF">CTOB1V02_LOCUS2040</name>
</gene>
<dbReference type="InterPro" id="IPR036960">
    <property type="entry name" value="T-box_sf"/>
</dbReference>
<reference evidence="8" key="1">
    <citation type="submission" date="2020-11" db="EMBL/GenBank/DDBJ databases">
        <authorList>
            <person name="Tran Van P."/>
        </authorList>
    </citation>
    <scope>NUCLEOTIDE SEQUENCE</scope>
</reference>
<dbReference type="PANTHER" id="PTHR11267">
    <property type="entry name" value="T-BOX PROTEIN-RELATED"/>
    <property type="match status" value="1"/>
</dbReference>
<dbReference type="AlphaFoldDB" id="A0A7R8W7M3"/>
<dbReference type="InterPro" id="IPR046360">
    <property type="entry name" value="T-box_DNA-bd"/>
</dbReference>
<feature type="region of interest" description="Disordered" evidence="7">
    <location>
        <begin position="670"/>
        <end position="745"/>
    </location>
</feature>
<dbReference type="InterPro" id="IPR008967">
    <property type="entry name" value="p53-like_TF_DNA-bd_sf"/>
</dbReference>
<evidence type="ECO:0000313" key="8">
    <source>
        <dbReference type="EMBL" id="CAD7224070.1"/>
    </source>
</evidence>
<dbReference type="GO" id="GO:0000981">
    <property type="term" value="F:DNA-binding transcription factor activity, RNA polymerase II-specific"/>
    <property type="evidence" value="ECO:0007669"/>
    <property type="project" value="TreeGrafter"/>
</dbReference>
<dbReference type="GO" id="GO:0001708">
    <property type="term" value="P:cell fate specification"/>
    <property type="evidence" value="ECO:0007669"/>
    <property type="project" value="TreeGrafter"/>
</dbReference>
<evidence type="ECO:0000256" key="5">
    <source>
        <dbReference type="ARBA" id="ARBA00023242"/>
    </source>
</evidence>
<evidence type="ECO:0000256" key="1">
    <source>
        <dbReference type="ARBA" id="ARBA00004123"/>
    </source>
</evidence>
<dbReference type="Gene3D" id="2.60.40.820">
    <property type="entry name" value="Transcription factor, T-box"/>
    <property type="match status" value="1"/>
</dbReference>
<dbReference type="FunFam" id="2.60.40.820:FF:000003">
    <property type="entry name" value="T-box transcription factor TBX3"/>
    <property type="match status" value="1"/>
</dbReference>
<evidence type="ECO:0000256" key="6">
    <source>
        <dbReference type="PROSITE-ProRule" id="PRU00201"/>
    </source>
</evidence>
<accession>A0A7R8W7M3</accession>
<dbReference type="InterPro" id="IPR001699">
    <property type="entry name" value="TF_T-box"/>
</dbReference>
<proteinExistence type="predicted"/>
<dbReference type="PANTHER" id="PTHR11267:SF181">
    <property type="entry name" value="OPTOMOTOR-BLIND PROTEIN"/>
    <property type="match status" value="1"/>
</dbReference>
<evidence type="ECO:0000256" key="7">
    <source>
        <dbReference type="SAM" id="MobiDB-lite"/>
    </source>
</evidence>
<sequence>MRLEPPGDLAPSKELSPNTTYPGSPQGAVGASSAPPAAPGPLPPFPPMAFPPMYLPPRGPGEPPSPFPPVPPYPAALGLGHGPYPSFPKLPWTEDLRPLRALQLEDDGVKDDPKVELEGKELWEQFYKFGTEMVITKSGRQMFPQFKVRVSGLDKKAKYILLMDIVACDDCRYKFHNSRWMVAGKADPEMPKRMYIHPDSPATGEQWMSKVVSFHKLKLTNNISDKHGFTILNSMHKYQPRFHLVRANDILKLPYSTFRTYVFKETAFIAVTAYQNEKITQLKIDFNPFAKGFRDTGGGKREKRNVCVCVNIQPTDLEWVAPSNVSFWFGLSCCGKCGAGGKGRAEVNSSYGQCCGKCGAGGKGRAEVNSSYGQCCGKCGAGGKGRAEVNSSYGQCCGKCGAGGKGKGRAEKKKEESICLHVLLCSDHHSPVMPPAARARRRHRFSISRISEIPEEKGSGSQMIFWHSAKEGTYSQGIIGLIYLSFHQMYSLRKGSIPSEHSRAKFQATGCGYARLGGGQECSKLMGMSPHHGGRHLGDGSGSDREDDDKLDVVGSRGSSPLHSPDLTSSVKNEESAVDRDDFHRLPPHLSQGSPFGPPFFPYLYPSLYPHSPLSSLLPPHHPPSSLPCLPPGFPPTSLPGGISLQHNLLLSQLAGLSAAGLSGNPLFPPGYPPGFPPPSLNPLLSKSPPTTSGGSNPSSHRFSPYPLPDRIKAERHSPVSPPGSPQGGAKGGGKSAFEPISPRR</sequence>
<keyword evidence="4" id="KW-0804">Transcription</keyword>
<dbReference type="Pfam" id="PF00907">
    <property type="entry name" value="T-box"/>
    <property type="match status" value="1"/>
</dbReference>
<dbReference type="SUPFAM" id="SSF49417">
    <property type="entry name" value="p53-like transcription factors"/>
    <property type="match status" value="1"/>
</dbReference>
<dbReference type="GO" id="GO:0045893">
    <property type="term" value="P:positive regulation of DNA-templated transcription"/>
    <property type="evidence" value="ECO:0007669"/>
    <property type="project" value="InterPro"/>
</dbReference>
<comment type="caution">
    <text evidence="6">Lacks conserved residue(s) required for the propagation of feature annotation.</text>
</comment>
<keyword evidence="5 6" id="KW-0539">Nucleus</keyword>
<protein>
    <submittedName>
        <fullName evidence="8">Uncharacterized protein</fullName>
    </submittedName>
</protein>
<dbReference type="GO" id="GO:0005634">
    <property type="term" value="C:nucleus"/>
    <property type="evidence" value="ECO:0007669"/>
    <property type="project" value="UniProtKB-SubCell"/>
</dbReference>
<feature type="region of interest" description="Disordered" evidence="7">
    <location>
        <begin position="524"/>
        <end position="578"/>
    </location>
</feature>
<dbReference type="OrthoDB" id="7442607at2759"/>
<feature type="compositionally biased region" description="Low complexity" evidence="7">
    <location>
        <begin position="682"/>
        <end position="700"/>
    </location>
</feature>
<feature type="compositionally biased region" description="Gly residues" evidence="7">
    <location>
        <begin position="726"/>
        <end position="735"/>
    </location>
</feature>
<dbReference type="CDD" id="cd20188">
    <property type="entry name" value="T-box_TBX2_3-like"/>
    <property type="match status" value="1"/>
</dbReference>
<comment type="subcellular location">
    <subcellularLocation>
        <location evidence="1 6">Nucleus</location>
    </subcellularLocation>
</comment>
<dbReference type="PRINTS" id="PR00937">
    <property type="entry name" value="TBOX"/>
</dbReference>
<organism evidence="8">
    <name type="scientific">Cyprideis torosa</name>
    <dbReference type="NCBI Taxonomy" id="163714"/>
    <lineage>
        <taxon>Eukaryota</taxon>
        <taxon>Metazoa</taxon>
        <taxon>Ecdysozoa</taxon>
        <taxon>Arthropoda</taxon>
        <taxon>Crustacea</taxon>
        <taxon>Oligostraca</taxon>
        <taxon>Ostracoda</taxon>
        <taxon>Podocopa</taxon>
        <taxon>Podocopida</taxon>
        <taxon>Cytherocopina</taxon>
        <taxon>Cytheroidea</taxon>
        <taxon>Cytherideidae</taxon>
        <taxon>Cyprideis</taxon>
    </lineage>
</organism>
<feature type="region of interest" description="Disordered" evidence="7">
    <location>
        <begin position="1"/>
        <end position="69"/>
    </location>
</feature>
<dbReference type="SMART" id="SM00425">
    <property type="entry name" value="TBOX"/>
    <property type="match status" value="1"/>
</dbReference>
<keyword evidence="2" id="KW-0805">Transcription regulation</keyword>
<evidence type="ECO:0000256" key="2">
    <source>
        <dbReference type="ARBA" id="ARBA00023015"/>
    </source>
</evidence>
<dbReference type="GO" id="GO:0000785">
    <property type="term" value="C:chromatin"/>
    <property type="evidence" value="ECO:0007669"/>
    <property type="project" value="TreeGrafter"/>
</dbReference>
<feature type="non-terminal residue" evidence="8">
    <location>
        <position position="1"/>
    </location>
</feature>
<dbReference type="EMBL" id="OB660302">
    <property type="protein sequence ID" value="CAD7224070.1"/>
    <property type="molecule type" value="Genomic_DNA"/>
</dbReference>
<dbReference type="PROSITE" id="PS50252">
    <property type="entry name" value="TBOX_3"/>
    <property type="match status" value="1"/>
</dbReference>